<dbReference type="PANTHER" id="PTHR24114:SF2">
    <property type="entry name" value="F-BOX DOMAIN-CONTAINING PROTEIN-RELATED"/>
    <property type="match status" value="1"/>
</dbReference>
<gene>
    <name evidence="1" type="ORF">OVA965_LOCUS12161</name>
    <name evidence="2" type="ORF">TMI583_LOCUS12165</name>
</gene>
<dbReference type="PANTHER" id="PTHR24114">
    <property type="entry name" value="LEUCINE RICH REPEAT FAMILY PROTEIN"/>
    <property type="match status" value="1"/>
</dbReference>
<sequence>MADEFADKEYEEGDNLVEWINAQKNAYLVSLKSKHLNDDLVKIIANELKVNNDWKNVVLADNQISGAIRVQYLADALMVNKELDTLTLSKNYLLDEGLKLICNSLKMNSKTQLRLLDLDENKITDEGCKYISEMLMQNTELCGLNLDDNLIGDGGLLSLAHAVIINSNNNSNNNGLLQISIRNNKISDNSVDVIIDLFKNSRLETLSLGGNQISHEGTNRLRQVFANSYNTSIGDDLNLSRTPRRPVTCFYPQHAV</sequence>
<reference evidence="2" key="1">
    <citation type="submission" date="2021-02" db="EMBL/GenBank/DDBJ databases">
        <authorList>
            <person name="Nowell W R."/>
        </authorList>
    </citation>
    <scope>NUCLEOTIDE SEQUENCE</scope>
</reference>
<proteinExistence type="predicted"/>
<dbReference type="SUPFAM" id="SSF52047">
    <property type="entry name" value="RNI-like"/>
    <property type="match status" value="1"/>
</dbReference>
<name>A0A8S2I725_9BILA</name>
<dbReference type="Proteomes" id="UP000682733">
    <property type="component" value="Unassembled WGS sequence"/>
</dbReference>
<comment type="caution">
    <text evidence="2">The sequence shown here is derived from an EMBL/GenBank/DDBJ whole genome shotgun (WGS) entry which is preliminary data.</text>
</comment>
<dbReference type="InterPro" id="IPR032675">
    <property type="entry name" value="LRR_dom_sf"/>
</dbReference>
<evidence type="ECO:0000313" key="2">
    <source>
        <dbReference type="EMBL" id="CAF3725273.1"/>
    </source>
</evidence>
<dbReference type="InterPro" id="IPR052394">
    <property type="entry name" value="LRR-containing"/>
</dbReference>
<evidence type="ECO:0000313" key="3">
    <source>
        <dbReference type="Proteomes" id="UP000682733"/>
    </source>
</evidence>
<protein>
    <submittedName>
        <fullName evidence="2">Uncharacterized protein</fullName>
    </submittedName>
</protein>
<dbReference type="AlphaFoldDB" id="A0A8S2I725"/>
<dbReference type="Proteomes" id="UP000677228">
    <property type="component" value="Unassembled WGS sequence"/>
</dbReference>
<evidence type="ECO:0000313" key="1">
    <source>
        <dbReference type="EMBL" id="CAF0951110.1"/>
    </source>
</evidence>
<dbReference type="InterPro" id="IPR001611">
    <property type="entry name" value="Leu-rich_rpt"/>
</dbReference>
<dbReference type="EMBL" id="CAJOBA010004834">
    <property type="protein sequence ID" value="CAF3725273.1"/>
    <property type="molecule type" value="Genomic_DNA"/>
</dbReference>
<dbReference type="SMART" id="SM00368">
    <property type="entry name" value="LRR_RI"/>
    <property type="match status" value="4"/>
</dbReference>
<dbReference type="Pfam" id="PF13516">
    <property type="entry name" value="LRR_6"/>
    <property type="match status" value="2"/>
</dbReference>
<accession>A0A8S2I725</accession>
<dbReference type="EMBL" id="CAJNOK010004829">
    <property type="protein sequence ID" value="CAF0951110.1"/>
    <property type="molecule type" value="Genomic_DNA"/>
</dbReference>
<organism evidence="2 3">
    <name type="scientific">Didymodactylos carnosus</name>
    <dbReference type="NCBI Taxonomy" id="1234261"/>
    <lineage>
        <taxon>Eukaryota</taxon>
        <taxon>Metazoa</taxon>
        <taxon>Spiralia</taxon>
        <taxon>Gnathifera</taxon>
        <taxon>Rotifera</taxon>
        <taxon>Eurotatoria</taxon>
        <taxon>Bdelloidea</taxon>
        <taxon>Philodinida</taxon>
        <taxon>Philodinidae</taxon>
        <taxon>Didymodactylos</taxon>
    </lineage>
</organism>
<dbReference type="Gene3D" id="3.80.10.10">
    <property type="entry name" value="Ribonuclease Inhibitor"/>
    <property type="match status" value="3"/>
</dbReference>